<evidence type="ECO:0000313" key="2">
    <source>
        <dbReference type="EMBL" id="GMH10625.1"/>
    </source>
</evidence>
<accession>A0AAD3SFU9</accession>
<protein>
    <submittedName>
        <fullName evidence="2">Uncharacterized protein</fullName>
    </submittedName>
</protein>
<evidence type="ECO:0000313" key="3">
    <source>
        <dbReference type="Proteomes" id="UP001279734"/>
    </source>
</evidence>
<keyword evidence="3" id="KW-1185">Reference proteome</keyword>
<name>A0AAD3SFU9_NEPGR</name>
<dbReference type="AlphaFoldDB" id="A0AAD3SFU9"/>
<dbReference type="EMBL" id="BSYO01000010">
    <property type="protein sequence ID" value="GMH10625.1"/>
    <property type="molecule type" value="Genomic_DNA"/>
</dbReference>
<dbReference type="Proteomes" id="UP001279734">
    <property type="component" value="Unassembled WGS sequence"/>
</dbReference>
<evidence type="ECO:0000256" key="1">
    <source>
        <dbReference type="SAM" id="MobiDB-lite"/>
    </source>
</evidence>
<organism evidence="2 3">
    <name type="scientific">Nepenthes gracilis</name>
    <name type="common">Slender pitcher plant</name>
    <dbReference type="NCBI Taxonomy" id="150966"/>
    <lineage>
        <taxon>Eukaryota</taxon>
        <taxon>Viridiplantae</taxon>
        <taxon>Streptophyta</taxon>
        <taxon>Embryophyta</taxon>
        <taxon>Tracheophyta</taxon>
        <taxon>Spermatophyta</taxon>
        <taxon>Magnoliopsida</taxon>
        <taxon>eudicotyledons</taxon>
        <taxon>Gunneridae</taxon>
        <taxon>Pentapetalae</taxon>
        <taxon>Caryophyllales</taxon>
        <taxon>Nepenthaceae</taxon>
        <taxon>Nepenthes</taxon>
    </lineage>
</organism>
<comment type="caution">
    <text evidence="2">The sequence shown here is derived from an EMBL/GenBank/DDBJ whole genome shotgun (WGS) entry which is preliminary data.</text>
</comment>
<proteinExistence type="predicted"/>
<reference evidence="2" key="1">
    <citation type="submission" date="2023-05" db="EMBL/GenBank/DDBJ databases">
        <title>Nepenthes gracilis genome sequencing.</title>
        <authorList>
            <person name="Fukushima K."/>
        </authorList>
    </citation>
    <scope>NUCLEOTIDE SEQUENCE</scope>
    <source>
        <strain evidence="2">SING2019-196</strain>
    </source>
</reference>
<sequence>MHHGIGRPANHESTSMSTATHQVVKNSTPDVVSVGCGNPRSAEPKFPKLSPVDSIPISPKAKVDSLVNSEPTSGMPGGLEDHSLSSDMSLLPQEGACAASDKNSTCGPGPVPSSPLADADAPPAPGAGCSIVDSIGTSRRNSCLSDIPCREAYAEGVSHGAILETLMESLSLLN</sequence>
<gene>
    <name evidence="2" type="ORF">Nepgr_012466</name>
</gene>
<feature type="region of interest" description="Disordered" evidence="1">
    <location>
        <begin position="1"/>
        <end position="125"/>
    </location>
</feature>
<feature type="compositionally biased region" description="Polar residues" evidence="1">
    <location>
        <begin position="11"/>
        <end position="30"/>
    </location>
</feature>